<dbReference type="Proteomes" id="UP000315724">
    <property type="component" value="Chromosome"/>
</dbReference>
<keyword evidence="2" id="KW-1185">Reference proteome</keyword>
<dbReference type="KEGG" id="tpol:Mal48_06610"/>
<accession>A0A517QIG7</accession>
<sequence>MSAPKCAQGMKHKSILRFMPQRAGFQCRQIENRLKLSVSVKVCDGDGTTSLFCDSSGNSENEKIVEENLEIDPKIRR</sequence>
<reference evidence="1 2" key="1">
    <citation type="submission" date="2019-02" db="EMBL/GenBank/DDBJ databases">
        <title>Deep-cultivation of Planctomycetes and their phenomic and genomic characterization uncovers novel biology.</title>
        <authorList>
            <person name="Wiegand S."/>
            <person name="Jogler M."/>
            <person name="Boedeker C."/>
            <person name="Pinto D."/>
            <person name="Vollmers J."/>
            <person name="Rivas-Marin E."/>
            <person name="Kohn T."/>
            <person name="Peeters S.H."/>
            <person name="Heuer A."/>
            <person name="Rast P."/>
            <person name="Oberbeckmann S."/>
            <person name="Bunk B."/>
            <person name="Jeske O."/>
            <person name="Meyerdierks A."/>
            <person name="Storesund J.E."/>
            <person name="Kallscheuer N."/>
            <person name="Luecker S."/>
            <person name="Lage O.M."/>
            <person name="Pohl T."/>
            <person name="Merkel B.J."/>
            <person name="Hornburger P."/>
            <person name="Mueller R.-W."/>
            <person name="Bruemmer F."/>
            <person name="Labrenz M."/>
            <person name="Spormann A.M."/>
            <person name="Op den Camp H."/>
            <person name="Overmann J."/>
            <person name="Amann R."/>
            <person name="Jetten M.S.M."/>
            <person name="Mascher T."/>
            <person name="Medema M.H."/>
            <person name="Devos D.P."/>
            <person name="Kaster A.-K."/>
            <person name="Ovreas L."/>
            <person name="Rohde M."/>
            <person name="Galperin M.Y."/>
            <person name="Jogler C."/>
        </authorList>
    </citation>
    <scope>NUCLEOTIDE SEQUENCE [LARGE SCALE GENOMIC DNA]</scope>
    <source>
        <strain evidence="1 2">Mal48</strain>
    </source>
</reference>
<name>A0A517QIG7_9PLAN</name>
<evidence type="ECO:0000313" key="2">
    <source>
        <dbReference type="Proteomes" id="UP000315724"/>
    </source>
</evidence>
<organism evidence="1 2">
    <name type="scientific">Thalassoglobus polymorphus</name>
    <dbReference type="NCBI Taxonomy" id="2527994"/>
    <lineage>
        <taxon>Bacteria</taxon>
        <taxon>Pseudomonadati</taxon>
        <taxon>Planctomycetota</taxon>
        <taxon>Planctomycetia</taxon>
        <taxon>Planctomycetales</taxon>
        <taxon>Planctomycetaceae</taxon>
        <taxon>Thalassoglobus</taxon>
    </lineage>
</organism>
<proteinExistence type="predicted"/>
<dbReference type="EMBL" id="CP036267">
    <property type="protein sequence ID" value="QDT31428.1"/>
    <property type="molecule type" value="Genomic_DNA"/>
</dbReference>
<protein>
    <submittedName>
        <fullName evidence="1">Uncharacterized protein</fullName>
    </submittedName>
</protein>
<dbReference type="AlphaFoldDB" id="A0A517QIG7"/>
<gene>
    <name evidence="1" type="ORF">Mal48_06610</name>
</gene>
<evidence type="ECO:0000313" key="1">
    <source>
        <dbReference type="EMBL" id="QDT31428.1"/>
    </source>
</evidence>